<protein>
    <submittedName>
        <fullName evidence="2">Thiol:disulfide interchange protein DsbA</fullName>
    </submittedName>
</protein>
<dbReference type="Proteomes" id="UP000187495">
    <property type="component" value="Unassembled WGS sequence"/>
</dbReference>
<feature type="domain" description="DSBA-like thioredoxin" evidence="1">
    <location>
        <begin position="7"/>
        <end position="186"/>
    </location>
</feature>
<evidence type="ECO:0000259" key="1">
    <source>
        <dbReference type="Pfam" id="PF01323"/>
    </source>
</evidence>
<evidence type="ECO:0000313" key="2">
    <source>
        <dbReference type="EMBL" id="SIR91567.1"/>
    </source>
</evidence>
<dbReference type="RefSeq" id="WP_076555254.1">
    <property type="nucleotide sequence ID" value="NZ_FTNU01000007.1"/>
</dbReference>
<reference evidence="3" key="1">
    <citation type="submission" date="2017-01" db="EMBL/GenBank/DDBJ databases">
        <authorList>
            <person name="Varghese N."/>
            <person name="Submissions S."/>
        </authorList>
    </citation>
    <scope>NUCLEOTIDE SEQUENCE [LARGE SCALE GENOMIC DNA]</scope>
    <source>
        <strain evidence="3">DSM 21768</strain>
    </source>
</reference>
<accession>A0A1N7EU39</accession>
<gene>
    <name evidence="2" type="ORF">SAMN02745664_10774</name>
</gene>
<sequence>MKFLYLFDPLCGWCYAASPAITTLASQHKVDAIATGLFANTGKVLDTAFAQHAWQNDQRIAQLTGLPFSEKYHQNVLLAGGEFNSFYLSMACHLLKQTMPSQLLPTLAQLQAVRYVDGSDTSQKQQVQEALIALGKADIAKQMDNPDSHSQTNQWLQHGQHLAQQLGVHGTPNLLAQVDDNWVVVPSQFLYQHDEHISTKIQAFLAEFAK</sequence>
<dbReference type="InterPro" id="IPR036249">
    <property type="entry name" value="Thioredoxin-like_sf"/>
</dbReference>
<keyword evidence="3" id="KW-1185">Reference proteome</keyword>
<dbReference type="STRING" id="34061.B0189_05550"/>
<dbReference type="InterPro" id="IPR001853">
    <property type="entry name" value="DSBA-like_thioredoxin_dom"/>
</dbReference>
<name>A0A1N7EU39_9GAMM</name>
<dbReference type="Gene3D" id="3.40.30.10">
    <property type="entry name" value="Glutaredoxin"/>
    <property type="match status" value="1"/>
</dbReference>
<proteinExistence type="predicted"/>
<evidence type="ECO:0000313" key="3">
    <source>
        <dbReference type="Proteomes" id="UP000187495"/>
    </source>
</evidence>
<organism evidence="2 3">
    <name type="scientific">Moraxella cuniculi DSM 21768</name>
    <dbReference type="NCBI Taxonomy" id="1122245"/>
    <lineage>
        <taxon>Bacteria</taxon>
        <taxon>Pseudomonadati</taxon>
        <taxon>Pseudomonadota</taxon>
        <taxon>Gammaproteobacteria</taxon>
        <taxon>Moraxellales</taxon>
        <taxon>Moraxellaceae</taxon>
        <taxon>Moraxella</taxon>
    </lineage>
</organism>
<dbReference type="EMBL" id="FTNU01000007">
    <property type="protein sequence ID" value="SIR91567.1"/>
    <property type="molecule type" value="Genomic_DNA"/>
</dbReference>
<dbReference type="Pfam" id="PF01323">
    <property type="entry name" value="DSBA"/>
    <property type="match status" value="1"/>
</dbReference>
<dbReference type="GO" id="GO:0016491">
    <property type="term" value="F:oxidoreductase activity"/>
    <property type="evidence" value="ECO:0007669"/>
    <property type="project" value="InterPro"/>
</dbReference>
<dbReference type="AlphaFoldDB" id="A0A1N7EU39"/>
<dbReference type="SUPFAM" id="SSF52833">
    <property type="entry name" value="Thioredoxin-like"/>
    <property type="match status" value="1"/>
</dbReference>